<keyword evidence="2" id="KW-0812">Transmembrane</keyword>
<proteinExistence type="predicted"/>
<feature type="transmembrane region" description="Helical" evidence="2">
    <location>
        <begin position="217"/>
        <end position="236"/>
    </location>
</feature>
<accession>A0A7I8KGY3</accession>
<dbReference type="AlphaFoldDB" id="A0A7I8KGY3"/>
<evidence type="ECO:0000256" key="2">
    <source>
        <dbReference type="SAM" id="Phobius"/>
    </source>
</evidence>
<dbReference type="PANTHER" id="PTHR33646:SF6">
    <property type="entry name" value="TRANSMEMBRANE PROTEIN"/>
    <property type="match status" value="1"/>
</dbReference>
<evidence type="ECO:0000313" key="4">
    <source>
        <dbReference type="Proteomes" id="UP000663760"/>
    </source>
</evidence>
<keyword evidence="2" id="KW-0472">Membrane</keyword>
<feature type="region of interest" description="Disordered" evidence="1">
    <location>
        <begin position="124"/>
        <end position="178"/>
    </location>
</feature>
<dbReference type="OrthoDB" id="1931521at2759"/>
<sequence>MEEVAGLQDWEFLSSGDGEPGPDSEDAPQGSESGSGGVIKPDYFVVETEIWGPLRPSSSNGETLENSLPDAGNPNWVESSSDPAFMDEPPSQGVDIQRQDPGELCASNGSSVGQETPVLQSLFEGPADGTLNPESAPVLEEGEGEGGGIHSEETGEEPCDSPKATVAAPPPPTMERASGMSCAERLPVAREEKAGFVWWKLPMEFLKLLAFKIRPTWSISMVAALMGAFMLGRRLYRKKPKSRRIPLKVSVGDKVSPFTVPVARLNEAFSVVKRVPVIRASLPAAGVAPWPALALR</sequence>
<organism evidence="3 4">
    <name type="scientific">Spirodela intermedia</name>
    <name type="common">Intermediate duckweed</name>
    <dbReference type="NCBI Taxonomy" id="51605"/>
    <lineage>
        <taxon>Eukaryota</taxon>
        <taxon>Viridiplantae</taxon>
        <taxon>Streptophyta</taxon>
        <taxon>Embryophyta</taxon>
        <taxon>Tracheophyta</taxon>
        <taxon>Spermatophyta</taxon>
        <taxon>Magnoliopsida</taxon>
        <taxon>Liliopsida</taxon>
        <taxon>Araceae</taxon>
        <taxon>Lemnoideae</taxon>
        <taxon>Spirodela</taxon>
    </lineage>
</organism>
<gene>
    <name evidence="3" type="ORF">SI8410_05007189</name>
</gene>
<feature type="compositionally biased region" description="Polar residues" evidence="1">
    <location>
        <begin position="56"/>
        <end position="66"/>
    </location>
</feature>
<dbReference type="InterPro" id="IPR045883">
    <property type="entry name" value="At4g13530-like"/>
</dbReference>
<name>A0A7I8KGY3_SPIIN</name>
<dbReference type="Proteomes" id="UP000663760">
    <property type="component" value="Chromosome 5"/>
</dbReference>
<reference evidence="3" key="1">
    <citation type="submission" date="2020-02" db="EMBL/GenBank/DDBJ databases">
        <authorList>
            <person name="Scholz U."/>
            <person name="Mascher M."/>
            <person name="Fiebig A."/>
        </authorList>
    </citation>
    <scope>NUCLEOTIDE SEQUENCE</scope>
</reference>
<keyword evidence="4" id="KW-1185">Reference proteome</keyword>
<protein>
    <submittedName>
        <fullName evidence="3">Uncharacterized protein</fullName>
    </submittedName>
</protein>
<evidence type="ECO:0000256" key="1">
    <source>
        <dbReference type="SAM" id="MobiDB-lite"/>
    </source>
</evidence>
<keyword evidence="2" id="KW-1133">Transmembrane helix</keyword>
<evidence type="ECO:0000313" key="3">
    <source>
        <dbReference type="EMBL" id="CAA7396526.1"/>
    </source>
</evidence>
<dbReference type="EMBL" id="LR746268">
    <property type="protein sequence ID" value="CAA7396526.1"/>
    <property type="molecule type" value="Genomic_DNA"/>
</dbReference>
<feature type="region of interest" description="Disordered" evidence="1">
    <location>
        <begin position="1"/>
        <end position="102"/>
    </location>
</feature>
<dbReference type="PANTHER" id="PTHR33646">
    <property type="entry name" value="GB|AAF00631.1"/>
    <property type="match status" value="1"/>
</dbReference>